<feature type="transmembrane region" description="Helical" evidence="1">
    <location>
        <begin position="101"/>
        <end position="122"/>
    </location>
</feature>
<evidence type="ECO:0000256" key="1">
    <source>
        <dbReference type="SAM" id="Phobius"/>
    </source>
</evidence>
<dbReference type="Proteomes" id="UP001205311">
    <property type="component" value="Unassembled WGS sequence"/>
</dbReference>
<dbReference type="Gene3D" id="1.20.1250.20">
    <property type="entry name" value="MFS general substrate transporter like domains"/>
    <property type="match status" value="1"/>
</dbReference>
<keyword evidence="1" id="KW-0472">Membrane</keyword>
<dbReference type="SUPFAM" id="SSF103473">
    <property type="entry name" value="MFS general substrate transporter"/>
    <property type="match status" value="1"/>
</dbReference>
<evidence type="ECO:0000313" key="3">
    <source>
        <dbReference type="Proteomes" id="UP001205311"/>
    </source>
</evidence>
<organism evidence="2 3">
    <name type="scientific">Streptoalloteichus tenebrarius (strain ATCC 17920 / DSM 40477 / JCM 4838 / CBS 697.72 / NBRC 16177 / NCIMB 11028 / NRRL B-12390 / A12253. 1 / ISP 5477)</name>
    <name type="common">Streptomyces tenebrarius</name>
    <dbReference type="NCBI Taxonomy" id="1933"/>
    <lineage>
        <taxon>Bacteria</taxon>
        <taxon>Bacillati</taxon>
        <taxon>Actinomycetota</taxon>
        <taxon>Actinomycetes</taxon>
        <taxon>Pseudonocardiales</taxon>
        <taxon>Pseudonocardiaceae</taxon>
        <taxon>Streptoalloteichus</taxon>
    </lineage>
</organism>
<sequence length="191" mass="19586">MPDVADWRRFRRAVLPLAPWVFAAPTIGFVTLPGLVRGLDELRTVYAGVATAVVPAAGLLIQPLARRLAVRHRLAAAVSGPAVVALGFLLAAPAAAAGAPVLSLVAAVIFGAGYGLLLTFCLTEVAAVAPPHHLARVTSLFWTAAYLGMFAPYAVTLLSGAFAVFTLMCAGAGLAVLTCGAAATLARRDAR</sequence>
<accession>A0ABT1HQ86</accession>
<dbReference type="InterPro" id="IPR011701">
    <property type="entry name" value="MFS"/>
</dbReference>
<feature type="transmembrane region" description="Helical" evidence="1">
    <location>
        <begin position="134"/>
        <end position="155"/>
    </location>
</feature>
<gene>
    <name evidence="2" type="ORF">LX15_001358</name>
</gene>
<keyword evidence="3" id="KW-1185">Reference proteome</keyword>
<evidence type="ECO:0000313" key="2">
    <source>
        <dbReference type="EMBL" id="MCP2257673.1"/>
    </source>
</evidence>
<name>A0ABT1HQ86_STRSD</name>
<keyword evidence="1" id="KW-1133">Transmembrane helix</keyword>
<reference evidence="2 3" key="1">
    <citation type="submission" date="2022-06" db="EMBL/GenBank/DDBJ databases">
        <title>Genomic Encyclopedia of Archaeal and Bacterial Type Strains, Phase II (KMG-II): from individual species to whole genera.</title>
        <authorList>
            <person name="Goeker M."/>
        </authorList>
    </citation>
    <scope>NUCLEOTIDE SEQUENCE [LARGE SCALE GENOMIC DNA]</scope>
    <source>
        <strain evidence="2 3">DSM 40477</strain>
    </source>
</reference>
<feature type="transmembrane region" description="Helical" evidence="1">
    <location>
        <begin position="44"/>
        <end position="62"/>
    </location>
</feature>
<feature type="transmembrane region" description="Helical" evidence="1">
    <location>
        <begin position="12"/>
        <end position="32"/>
    </location>
</feature>
<dbReference type="InterPro" id="IPR036259">
    <property type="entry name" value="MFS_trans_sf"/>
</dbReference>
<dbReference type="Pfam" id="PF07690">
    <property type="entry name" value="MFS_1"/>
    <property type="match status" value="1"/>
</dbReference>
<proteinExistence type="predicted"/>
<keyword evidence="1" id="KW-0812">Transmembrane</keyword>
<dbReference type="EMBL" id="JAMTCP010000004">
    <property type="protein sequence ID" value="MCP2257673.1"/>
    <property type="molecule type" value="Genomic_DNA"/>
</dbReference>
<feature type="transmembrane region" description="Helical" evidence="1">
    <location>
        <begin position="161"/>
        <end position="186"/>
    </location>
</feature>
<protein>
    <submittedName>
        <fullName evidence="2">Major Facilitator Superfamily protein</fullName>
    </submittedName>
</protein>
<dbReference type="RefSeq" id="WP_253668612.1">
    <property type="nucleotide sequence ID" value="NZ_JAMTCP010000004.1"/>
</dbReference>
<comment type="caution">
    <text evidence="2">The sequence shown here is derived from an EMBL/GenBank/DDBJ whole genome shotgun (WGS) entry which is preliminary data.</text>
</comment>
<feature type="transmembrane region" description="Helical" evidence="1">
    <location>
        <begin position="74"/>
        <end position="95"/>
    </location>
</feature>